<dbReference type="Proteomes" id="UP000297626">
    <property type="component" value="Unassembled WGS sequence"/>
</dbReference>
<keyword evidence="2" id="KW-0812">Transmembrane</keyword>
<evidence type="ECO:0000313" key="3">
    <source>
        <dbReference type="EMBL" id="TFD89001.1"/>
    </source>
</evidence>
<proteinExistence type="predicted"/>
<gene>
    <name evidence="3" type="ORF">E3T51_06680</name>
</gene>
<reference evidence="3 4" key="1">
    <citation type="submission" date="2019-03" db="EMBL/GenBank/DDBJ databases">
        <title>Genomics of glacier-inhabiting Cryobacterium strains.</title>
        <authorList>
            <person name="Liu Q."/>
            <person name="Xin Y.-H."/>
        </authorList>
    </citation>
    <scope>NUCLEOTIDE SEQUENCE [LARGE SCALE GENOMIC DNA]</scope>
    <source>
        <strain evidence="3 4">Sr54</strain>
    </source>
</reference>
<accession>A0A4R9BQI7</accession>
<name>A0A4R9BQI7_9MICO</name>
<dbReference type="Pfam" id="PF14017">
    <property type="entry name" value="DUF4233"/>
    <property type="match status" value="1"/>
</dbReference>
<dbReference type="EMBL" id="SOHN01000009">
    <property type="protein sequence ID" value="TFD89001.1"/>
    <property type="molecule type" value="Genomic_DNA"/>
</dbReference>
<keyword evidence="2" id="KW-0472">Membrane</keyword>
<dbReference type="AlphaFoldDB" id="A0A4R9BQI7"/>
<dbReference type="InterPro" id="IPR025327">
    <property type="entry name" value="DUF4233"/>
</dbReference>
<evidence type="ECO:0000313" key="4">
    <source>
        <dbReference type="Proteomes" id="UP000297626"/>
    </source>
</evidence>
<feature type="transmembrane region" description="Helical" evidence="2">
    <location>
        <begin position="134"/>
        <end position="159"/>
    </location>
</feature>
<protein>
    <submittedName>
        <fullName evidence="3">DUF4233 domain-containing protein</fullName>
    </submittedName>
</protein>
<evidence type="ECO:0000256" key="2">
    <source>
        <dbReference type="SAM" id="Phobius"/>
    </source>
</evidence>
<feature type="compositionally biased region" description="Basic and acidic residues" evidence="1">
    <location>
        <begin position="23"/>
        <end position="33"/>
    </location>
</feature>
<keyword evidence="2" id="KW-1133">Transmembrane helix</keyword>
<feature type="transmembrane region" description="Helical" evidence="2">
    <location>
        <begin position="64"/>
        <end position="88"/>
    </location>
</feature>
<organism evidence="3 4">
    <name type="scientific">Cryobacterium serini</name>
    <dbReference type="NCBI Taxonomy" id="1259201"/>
    <lineage>
        <taxon>Bacteria</taxon>
        <taxon>Bacillati</taxon>
        <taxon>Actinomycetota</taxon>
        <taxon>Actinomycetes</taxon>
        <taxon>Micrococcales</taxon>
        <taxon>Microbacteriaceae</taxon>
        <taxon>Cryobacterium</taxon>
    </lineage>
</organism>
<feature type="transmembrane region" description="Helical" evidence="2">
    <location>
        <begin position="100"/>
        <end position="122"/>
    </location>
</feature>
<keyword evidence="4" id="KW-1185">Reference proteome</keyword>
<evidence type="ECO:0000256" key="1">
    <source>
        <dbReference type="SAM" id="MobiDB-lite"/>
    </source>
</evidence>
<feature type="region of interest" description="Disordered" evidence="1">
    <location>
        <begin position="16"/>
        <end position="57"/>
    </location>
</feature>
<comment type="caution">
    <text evidence="3">The sequence shown here is derived from an EMBL/GenBank/DDBJ whole genome shotgun (WGS) entry which is preliminary data.</text>
</comment>
<sequence length="179" mass="19560">MGSRGTQACRARYRVDRARRRSDHPGRCRRMDGEMTSVSADDADPDSGTGRFRRSSGPRSVKRSLATIVLGFETIVVFLGAVVTLGLVSVATEPGLVTPLAVIIGGVLLCLSMVALIALLRFRWSYPIGWLLQAVIIATGFVTPAMFFVGALFAAMWTYCMVTGSRIDRTHPDQHKEIE</sequence>